<evidence type="ECO:0000313" key="5">
    <source>
        <dbReference type="Proteomes" id="UP000749040"/>
    </source>
</evidence>
<keyword evidence="1" id="KW-0808">Transferase</keyword>
<sequence>MELRGSVPPGRAAAHGTAPATVPGPYEEVWRLTVPALDASVPWVRHTVRDLLAGEGVPLDDDLRHGVLVILSELVTNAVLHAAVLSPEITVEVAVGADRIAVAVEDNHPYRPKALETDHARTGGRGLLLVGTIAAEAGGSCVVAQTPGGGKVIRAVLPLGTRLLP</sequence>
<dbReference type="RefSeq" id="WP_205358965.1">
    <property type="nucleotide sequence ID" value="NZ_JADKYB010000011.1"/>
</dbReference>
<keyword evidence="1" id="KW-0723">Serine/threonine-protein kinase</keyword>
<feature type="domain" description="Histidine kinase/HSP90-like ATPase" evidence="3">
    <location>
        <begin position="34"/>
        <end position="148"/>
    </location>
</feature>
<gene>
    <name evidence="4" type="ORF">ITX44_21785</name>
</gene>
<dbReference type="InterPro" id="IPR050267">
    <property type="entry name" value="Anti-sigma-factor_SerPK"/>
</dbReference>
<keyword evidence="4" id="KW-0547">Nucleotide-binding</keyword>
<evidence type="ECO:0000313" key="4">
    <source>
        <dbReference type="EMBL" id="MBM9507114.1"/>
    </source>
</evidence>
<accession>A0ABS2TUV2</accession>
<dbReference type="EMBL" id="JADKYB010000011">
    <property type="protein sequence ID" value="MBM9507114.1"/>
    <property type="molecule type" value="Genomic_DNA"/>
</dbReference>
<reference evidence="4 5" key="1">
    <citation type="submission" date="2021-01" db="EMBL/GenBank/DDBJ databases">
        <title>Streptomyces acididurans sp. nov., isolated from a peat swamp forest soil.</title>
        <authorList>
            <person name="Chantavorakit T."/>
            <person name="Duangmal K."/>
        </authorList>
    </citation>
    <scope>NUCLEOTIDE SEQUENCE [LARGE SCALE GENOMIC DNA]</scope>
    <source>
        <strain evidence="4 5">KK5PA1</strain>
    </source>
</reference>
<dbReference type="Pfam" id="PF13581">
    <property type="entry name" value="HATPase_c_2"/>
    <property type="match status" value="1"/>
</dbReference>
<feature type="region of interest" description="Disordered" evidence="2">
    <location>
        <begin position="1"/>
        <end position="20"/>
    </location>
</feature>
<evidence type="ECO:0000256" key="2">
    <source>
        <dbReference type="SAM" id="MobiDB-lite"/>
    </source>
</evidence>
<dbReference type="PANTHER" id="PTHR35526:SF3">
    <property type="entry name" value="ANTI-SIGMA-F FACTOR RSBW"/>
    <property type="match status" value="1"/>
</dbReference>
<name>A0ABS2TUV2_9ACTN</name>
<dbReference type="CDD" id="cd16936">
    <property type="entry name" value="HATPase_RsbW-like"/>
    <property type="match status" value="1"/>
</dbReference>
<keyword evidence="5" id="KW-1185">Reference proteome</keyword>
<dbReference type="Gene3D" id="3.30.565.10">
    <property type="entry name" value="Histidine kinase-like ATPase, C-terminal domain"/>
    <property type="match status" value="1"/>
</dbReference>
<dbReference type="PANTHER" id="PTHR35526">
    <property type="entry name" value="ANTI-SIGMA-F FACTOR RSBW-RELATED"/>
    <property type="match status" value="1"/>
</dbReference>
<keyword evidence="4" id="KW-0067">ATP-binding</keyword>
<protein>
    <submittedName>
        <fullName evidence="4">ATP-binding protein</fullName>
    </submittedName>
</protein>
<dbReference type="Proteomes" id="UP000749040">
    <property type="component" value="Unassembled WGS sequence"/>
</dbReference>
<organism evidence="4 5">
    <name type="scientific">Actinacidiphila acididurans</name>
    <dbReference type="NCBI Taxonomy" id="2784346"/>
    <lineage>
        <taxon>Bacteria</taxon>
        <taxon>Bacillati</taxon>
        <taxon>Actinomycetota</taxon>
        <taxon>Actinomycetes</taxon>
        <taxon>Kitasatosporales</taxon>
        <taxon>Streptomycetaceae</taxon>
        <taxon>Actinacidiphila</taxon>
    </lineage>
</organism>
<comment type="caution">
    <text evidence="4">The sequence shown here is derived from an EMBL/GenBank/DDBJ whole genome shotgun (WGS) entry which is preliminary data.</text>
</comment>
<dbReference type="GO" id="GO:0005524">
    <property type="term" value="F:ATP binding"/>
    <property type="evidence" value="ECO:0007669"/>
    <property type="project" value="UniProtKB-KW"/>
</dbReference>
<evidence type="ECO:0000256" key="1">
    <source>
        <dbReference type="ARBA" id="ARBA00022527"/>
    </source>
</evidence>
<proteinExistence type="predicted"/>
<dbReference type="InterPro" id="IPR036890">
    <property type="entry name" value="HATPase_C_sf"/>
</dbReference>
<keyword evidence="1" id="KW-0418">Kinase</keyword>
<evidence type="ECO:0000259" key="3">
    <source>
        <dbReference type="Pfam" id="PF13581"/>
    </source>
</evidence>
<dbReference type="SUPFAM" id="SSF55874">
    <property type="entry name" value="ATPase domain of HSP90 chaperone/DNA topoisomerase II/histidine kinase"/>
    <property type="match status" value="1"/>
</dbReference>
<dbReference type="InterPro" id="IPR003594">
    <property type="entry name" value="HATPase_dom"/>
</dbReference>